<sequence>MSITEVNGATRDAWVAETVSQTRERLEAFGTGDGPFSEEATEGYGKDMAQPKQQFPPSPGEYCLSGVPFSISVVEFALIQGVNDF</sequence>
<protein>
    <submittedName>
        <fullName evidence="2">Uncharacterized protein</fullName>
    </submittedName>
</protein>
<proteinExistence type="predicted"/>
<dbReference type="Proteomes" id="UP000252189">
    <property type="component" value="Unassembled WGS sequence"/>
</dbReference>
<dbReference type="EMBL" id="QPHM01000003">
    <property type="protein sequence ID" value="RCU44452.1"/>
    <property type="molecule type" value="Genomic_DNA"/>
</dbReference>
<evidence type="ECO:0000313" key="2">
    <source>
        <dbReference type="EMBL" id="RCU44452.1"/>
    </source>
</evidence>
<evidence type="ECO:0000313" key="3">
    <source>
        <dbReference type="Proteomes" id="UP000252189"/>
    </source>
</evidence>
<keyword evidence="3" id="KW-1185">Reference proteome</keyword>
<organism evidence="2 3">
    <name type="scientific">Haloplanus salinus</name>
    <dbReference type="NCBI Taxonomy" id="1126245"/>
    <lineage>
        <taxon>Archaea</taxon>
        <taxon>Methanobacteriati</taxon>
        <taxon>Methanobacteriota</taxon>
        <taxon>Stenosarchaea group</taxon>
        <taxon>Halobacteria</taxon>
        <taxon>Halobacteriales</taxon>
        <taxon>Haloferacaceae</taxon>
        <taxon>Haloplanus</taxon>
    </lineage>
</organism>
<accession>A0A368N1R9</accession>
<feature type="region of interest" description="Disordered" evidence="1">
    <location>
        <begin position="29"/>
        <end position="57"/>
    </location>
</feature>
<name>A0A368N1R9_9EURY</name>
<evidence type="ECO:0000256" key="1">
    <source>
        <dbReference type="SAM" id="MobiDB-lite"/>
    </source>
</evidence>
<dbReference type="AlphaFoldDB" id="A0A368N1R9"/>
<gene>
    <name evidence="2" type="ORF">DU504_17070</name>
</gene>
<dbReference type="RefSeq" id="WP_114450626.1">
    <property type="nucleotide sequence ID" value="NZ_QPHM01000003.1"/>
</dbReference>
<comment type="caution">
    <text evidence="2">The sequence shown here is derived from an EMBL/GenBank/DDBJ whole genome shotgun (WGS) entry which is preliminary data.</text>
</comment>
<reference evidence="2 3" key="1">
    <citation type="submission" date="2018-07" db="EMBL/GenBank/DDBJ databases">
        <title>Genome sequences of Haloplanus salinus JCM 18368T.</title>
        <authorList>
            <person name="Kim Y.B."/>
            <person name="Roh S.W."/>
        </authorList>
    </citation>
    <scope>NUCLEOTIDE SEQUENCE [LARGE SCALE GENOMIC DNA]</scope>
    <source>
        <strain evidence="2 3">JCM 18368</strain>
    </source>
</reference>